<keyword evidence="3" id="KW-1185">Reference proteome</keyword>
<feature type="region of interest" description="Disordered" evidence="1">
    <location>
        <begin position="390"/>
        <end position="431"/>
    </location>
</feature>
<gene>
    <name evidence="2" type="ORF">DFH08DRAFT_796780</name>
</gene>
<feature type="region of interest" description="Disordered" evidence="1">
    <location>
        <begin position="463"/>
        <end position="484"/>
    </location>
</feature>
<comment type="caution">
    <text evidence="2">The sequence shown here is derived from an EMBL/GenBank/DDBJ whole genome shotgun (WGS) entry which is preliminary data.</text>
</comment>
<feature type="compositionally biased region" description="Basic and acidic residues" evidence="1">
    <location>
        <begin position="413"/>
        <end position="427"/>
    </location>
</feature>
<evidence type="ECO:0000256" key="1">
    <source>
        <dbReference type="SAM" id="MobiDB-lite"/>
    </source>
</evidence>
<accession>A0AAD7AVV1</accession>
<sequence>MLRSETARNFLHSGGVRTATSESIFQLSAVARAGNIYRAPRDSAHLTGFEKRRALSCAEFVAQTLRVRPKRQRSQTSKAGMRRAAARGGNWRYRPKEGDLNFVFVWQSCESRSRWTHIAALSKAHHARGLLARTISGQEGRYYLNYAGVVETRNEKMAPKLKQQFTGFRLGFLVSVGKAHYLQPKTLKGGNRDNGGIWRYLIYVLVLFHGDRRVRRYQTDCQAEGRMCALHVDLLEACEHRSSPISACVDRFRDCAHRRNSAMSLIHVLKHGPAESSCIGPGDEPVKRVKKCAGTELSTPTQHWKEQETRTAPYRRSIGGETGPLRSAYVLIPMLRSSVTARASLVRRCFVRVTIKKQHRWFPFSSRAPGQSGIRKEMRREWLQIGRRHWQPGRPTNERARPRVQASSTVLNEEPRKKSKPEGEKWHMFSSSRHRRKCARDKCASPHPRTVTTVTMWGRRSRFQVDGGTGPIPHSRYSPSRQGCHRDKLNRFSMAIRLSSGPDAHSQYPIAFAQSQHAIARHAGVTTPLTAASRAR</sequence>
<reference evidence="2" key="1">
    <citation type="submission" date="2023-03" db="EMBL/GenBank/DDBJ databases">
        <title>Massive genome expansion in bonnet fungi (Mycena s.s.) driven by repeated elements and novel gene families across ecological guilds.</title>
        <authorList>
            <consortium name="Lawrence Berkeley National Laboratory"/>
            <person name="Harder C.B."/>
            <person name="Miyauchi S."/>
            <person name="Viragh M."/>
            <person name="Kuo A."/>
            <person name="Thoen E."/>
            <person name="Andreopoulos B."/>
            <person name="Lu D."/>
            <person name="Skrede I."/>
            <person name="Drula E."/>
            <person name="Henrissat B."/>
            <person name="Morin E."/>
            <person name="Kohler A."/>
            <person name="Barry K."/>
            <person name="LaButti K."/>
            <person name="Morin E."/>
            <person name="Salamov A."/>
            <person name="Lipzen A."/>
            <person name="Mereny Z."/>
            <person name="Hegedus B."/>
            <person name="Baldrian P."/>
            <person name="Stursova M."/>
            <person name="Weitz H."/>
            <person name="Taylor A."/>
            <person name="Grigoriev I.V."/>
            <person name="Nagy L.G."/>
            <person name="Martin F."/>
            <person name="Kauserud H."/>
        </authorList>
    </citation>
    <scope>NUCLEOTIDE SEQUENCE</scope>
    <source>
        <strain evidence="2">CBHHK002</strain>
    </source>
</reference>
<evidence type="ECO:0000313" key="3">
    <source>
        <dbReference type="Proteomes" id="UP001218218"/>
    </source>
</evidence>
<proteinExistence type="predicted"/>
<evidence type="ECO:0000313" key="2">
    <source>
        <dbReference type="EMBL" id="KAJ7368968.1"/>
    </source>
</evidence>
<organism evidence="2 3">
    <name type="scientific">Mycena albidolilacea</name>
    <dbReference type="NCBI Taxonomy" id="1033008"/>
    <lineage>
        <taxon>Eukaryota</taxon>
        <taxon>Fungi</taxon>
        <taxon>Dikarya</taxon>
        <taxon>Basidiomycota</taxon>
        <taxon>Agaricomycotina</taxon>
        <taxon>Agaricomycetes</taxon>
        <taxon>Agaricomycetidae</taxon>
        <taxon>Agaricales</taxon>
        <taxon>Marasmiineae</taxon>
        <taxon>Mycenaceae</taxon>
        <taxon>Mycena</taxon>
    </lineage>
</organism>
<protein>
    <submittedName>
        <fullName evidence="2">Uncharacterized protein</fullName>
    </submittedName>
</protein>
<dbReference type="Proteomes" id="UP001218218">
    <property type="component" value="Unassembled WGS sequence"/>
</dbReference>
<dbReference type="AlphaFoldDB" id="A0AAD7AVV1"/>
<name>A0AAD7AVV1_9AGAR</name>
<dbReference type="EMBL" id="JARIHO010000001">
    <property type="protein sequence ID" value="KAJ7368968.1"/>
    <property type="molecule type" value="Genomic_DNA"/>
</dbReference>
<feature type="region of interest" description="Disordered" evidence="1">
    <location>
        <begin position="297"/>
        <end position="319"/>
    </location>
</feature>